<feature type="transmembrane region" description="Helical" evidence="1">
    <location>
        <begin position="328"/>
        <end position="348"/>
    </location>
</feature>
<feature type="transmembrane region" description="Helical" evidence="1">
    <location>
        <begin position="105"/>
        <end position="125"/>
    </location>
</feature>
<evidence type="ECO:0000313" key="2">
    <source>
        <dbReference type="EMBL" id="TMW69272.1"/>
    </source>
</evidence>
<evidence type="ECO:0008006" key="4">
    <source>
        <dbReference type="Google" id="ProtNLM"/>
    </source>
</evidence>
<dbReference type="PANTHER" id="PTHR31142:SF3">
    <property type="entry name" value="THH1_TOM1_TOM3 DOMAIN-CONTAINING PROTEIN"/>
    <property type="match status" value="1"/>
</dbReference>
<evidence type="ECO:0000313" key="3">
    <source>
        <dbReference type="Proteomes" id="UP000794436"/>
    </source>
</evidence>
<feature type="transmembrane region" description="Helical" evidence="1">
    <location>
        <begin position="137"/>
        <end position="158"/>
    </location>
</feature>
<sequence>MTPAACSYGLALTARGCVRTLASFCHGQYVAVQIVYLVMGVLALAASAYKYMRSVQADGAKLQRRSLFLCMFCSVTFLVRAIDPASYGNLVPRPITHFASHSCTAAIYTVLILSLCFWISIIHKGAAPTQQPRHLKLVQYGAILLIWLFKAVFSLVLFPSSGYARYLDKIETGVTSTLLIIITVLFAFYGMRVVKRLQTIDKMHEYQMSVDSHFETLRTARTDMPTTIHTTSLYTTSAHTTEFENPDDDESDGFQGIPVLGRKSIPSTMATVSTKKKRPARKIQEMLVITITFALICIIAQVVVVVTSSSESAEVDCARGKNCDKLHMSMPVLNIMQFLAIWCILFTFRRTKRRDAAGEYGLTRRGQSRRFGG</sequence>
<comment type="caution">
    <text evidence="2">The sequence shown here is derived from an EMBL/GenBank/DDBJ whole genome shotgun (WGS) entry which is preliminary data.</text>
</comment>
<keyword evidence="1" id="KW-1133">Transmembrane helix</keyword>
<keyword evidence="1" id="KW-0812">Transmembrane</keyword>
<dbReference type="InterPro" id="IPR040226">
    <property type="entry name" value="THH1/TOM1/TOM3"/>
</dbReference>
<gene>
    <name evidence="2" type="ORF">Poli38472_001428</name>
</gene>
<feature type="transmembrane region" description="Helical" evidence="1">
    <location>
        <begin position="67"/>
        <end position="85"/>
    </location>
</feature>
<keyword evidence="3" id="KW-1185">Reference proteome</keyword>
<organism evidence="2 3">
    <name type="scientific">Pythium oligandrum</name>
    <name type="common">Mycoparasitic fungus</name>
    <dbReference type="NCBI Taxonomy" id="41045"/>
    <lineage>
        <taxon>Eukaryota</taxon>
        <taxon>Sar</taxon>
        <taxon>Stramenopiles</taxon>
        <taxon>Oomycota</taxon>
        <taxon>Peronosporomycetes</taxon>
        <taxon>Pythiales</taxon>
        <taxon>Pythiaceae</taxon>
        <taxon>Pythium</taxon>
    </lineage>
</organism>
<reference evidence="2" key="1">
    <citation type="submission" date="2019-03" db="EMBL/GenBank/DDBJ databases">
        <title>Long read genome sequence of the mycoparasitic Pythium oligandrum ATCC 38472 isolated from sugarbeet rhizosphere.</title>
        <authorList>
            <person name="Gaulin E."/>
        </authorList>
    </citation>
    <scope>NUCLEOTIDE SEQUENCE</scope>
    <source>
        <strain evidence="2">ATCC 38472_TT</strain>
    </source>
</reference>
<dbReference type="AlphaFoldDB" id="A0A8K1FRR4"/>
<feature type="transmembrane region" description="Helical" evidence="1">
    <location>
        <begin position="26"/>
        <end position="46"/>
    </location>
</feature>
<accession>A0A8K1FRR4</accession>
<proteinExistence type="predicted"/>
<dbReference type="EMBL" id="SPLM01000001">
    <property type="protein sequence ID" value="TMW69272.1"/>
    <property type="molecule type" value="Genomic_DNA"/>
</dbReference>
<protein>
    <recommendedName>
        <fullName evidence="4">THH1/TOM1/TOM3 domain-containing protein</fullName>
    </recommendedName>
</protein>
<keyword evidence="1" id="KW-0472">Membrane</keyword>
<feature type="transmembrane region" description="Helical" evidence="1">
    <location>
        <begin position="170"/>
        <end position="189"/>
    </location>
</feature>
<evidence type="ECO:0000256" key="1">
    <source>
        <dbReference type="SAM" id="Phobius"/>
    </source>
</evidence>
<dbReference type="Proteomes" id="UP000794436">
    <property type="component" value="Unassembled WGS sequence"/>
</dbReference>
<name>A0A8K1FRR4_PYTOL</name>
<dbReference type="OrthoDB" id="165760at2759"/>
<feature type="transmembrane region" description="Helical" evidence="1">
    <location>
        <begin position="286"/>
        <end position="308"/>
    </location>
</feature>
<dbReference type="PANTHER" id="PTHR31142">
    <property type="entry name" value="TOBAMOVIRUS MULTIPLICATION PROTEIN 1-LIKE ISOFORM X1"/>
    <property type="match status" value="1"/>
</dbReference>